<dbReference type="VEuPathDB" id="FungiDB:VP01_3123g1"/>
<evidence type="ECO:0000313" key="2">
    <source>
        <dbReference type="Proteomes" id="UP000037035"/>
    </source>
</evidence>
<name>A0A0L6V110_9BASI</name>
<dbReference type="EMBL" id="LAVV01008084">
    <property type="protein sequence ID" value="KNZ53830.1"/>
    <property type="molecule type" value="Genomic_DNA"/>
</dbReference>
<dbReference type="Proteomes" id="UP000037035">
    <property type="component" value="Unassembled WGS sequence"/>
</dbReference>
<dbReference type="AlphaFoldDB" id="A0A0L6V110"/>
<gene>
    <name evidence="1" type="ORF">VP01_3123g1</name>
</gene>
<proteinExistence type="predicted"/>
<organism evidence="1 2">
    <name type="scientific">Puccinia sorghi</name>
    <dbReference type="NCBI Taxonomy" id="27349"/>
    <lineage>
        <taxon>Eukaryota</taxon>
        <taxon>Fungi</taxon>
        <taxon>Dikarya</taxon>
        <taxon>Basidiomycota</taxon>
        <taxon>Pucciniomycotina</taxon>
        <taxon>Pucciniomycetes</taxon>
        <taxon>Pucciniales</taxon>
        <taxon>Pucciniaceae</taxon>
        <taxon>Puccinia</taxon>
    </lineage>
</organism>
<accession>A0A0L6V110</accession>
<protein>
    <submittedName>
        <fullName evidence="1">Uncharacterized protein</fullName>
    </submittedName>
</protein>
<reference evidence="1 2" key="1">
    <citation type="submission" date="2015-08" db="EMBL/GenBank/DDBJ databases">
        <title>Next Generation Sequencing and Analysis of the Genome of Puccinia sorghi L Schw, the Causal Agent of Maize Common Rust.</title>
        <authorList>
            <person name="Rochi L."/>
            <person name="Burguener G."/>
            <person name="Darino M."/>
            <person name="Turjanski A."/>
            <person name="Kreff E."/>
            <person name="Dieguez M.J."/>
            <person name="Sacco F."/>
        </authorList>
    </citation>
    <scope>NUCLEOTIDE SEQUENCE [LARGE SCALE GENOMIC DNA]</scope>
    <source>
        <strain evidence="1 2">RO10H11247</strain>
    </source>
</reference>
<evidence type="ECO:0000313" key="1">
    <source>
        <dbReference type="EMBL" id="KNZ53830.1"/>
    </source>
</evidence>
<sequence length="118" mass="13027">MDIAHGLKPLVGGNMPIPNKKNFKPNIGPQPSRSSSRFCGPRLPPLAWTIHTVRCSLIILKCSPLISLSFSQVKAFNQFSLQALANLNTLNSSSIRHTWPLLVHCEDRQSILLCGNLI</sequence>
<keyword evidence="2" id="KW-1185">Reference proteome</keyword>
<comment type="caution">
    <text evidence="1">The sequence shown here is derived from an EMBL/GenBank/DDBJ whole genome shotgun (WGS) entry which is preliminary data.</text>
</comment>